<dbReference type="HOGENOM" id="CLU_061495_2_0_9"/>
<dbReference type="FunFam" id="3.30.470.20:FF:000006">
    <property type="entry name" value="Phosphoribosylaminoimidazole-succinocarboxamide synthase"/>
    <property type="match status" value="1"/>
</dbReference>
<evidence type="ECO:0000256" key="9">
    <source>
        <dbReference type="ARBA" id="ARBA00030409"/>
    </source>
</evidence>
<dbReference type="RefSeq" id="WP_016174828.1">
    <property type="nucleotide sequence ID" value="NZ_KE136389.1"/>
</dbReference>
<dbReference type="UniPathway" id="UPA00074">
    <property type="reaction ID" value="UER00131"/>
</dbReference>
<dbReference type="Gene3D" id="3.30.470.20">
    <property type="entry name" value="ATP-grasp fold, B domain"/>
    <property type="match status" value="1"/>
</dbReference>
<keyword evidence="5 11" id="KW-0436">Ligase</keyword>
<keyword evidence="7 11" id="KW-0658">Purine biosynthesis</keyword>
<proteinExistence type="inferred from homology"/>
<dbReference type="SUPFAM" id="SSF56104">
    <property type="entry name" value="SAICAR synthase-like"/>
    <property type="match status" value="1"/>
</dbReference>
<evidence type="ECO:0000256" key="1">
    <source>
        <dbReference type="ARBA" id="ARBA00004672"/>
    </source>
</evidence>
<dbReference type="PATRIC" id="fig|1139996.3.peg.1014"/>
<evidence type="ECO:0000256" key="8">
    <source>
        <dbReference type="ARBA" id="ARBA00022840"/>
    </source>
</evidence>
<dbReference type="PANTHER" id="PTHR43599">
    <property type="entry name" value="MULTIFUNCTIONAL PROTEIN ADE2"/>
    <property type="match status" value="1"/>
</dbReference>
<dbReference type="PROSITE" id="PS01057">
    <property type="entry name" value="SAICAR_SYNTHETASE_1"/>
    <property type="match status" value="1"/>
</dbReference>
<dbReference type="InterPro" id="IPR028923">
    <property type="entry name" value="SAICAR_synt/ADE2_N"/>
</dbReference>
<organism evidence="13 14">
    <name type="scientific">Enterococcus saccharolyticus subsp. saccharolyticus ATCC 43076</name>
    <dbReference type="NCBI Taxonomy" id="1139996"/>
    <lineage>
        <taxon>Bacteria</taxon>
        <taxon>Bacillati</taxon>
        <taxon>Bacillota</taxon>
        <taxon>Bacilli</taxon>
        <taxon>Lactobacillales</taxon>
        <taxon>Enterococcaceae</taxon>
        <taxon>Enterococcus</taxon>
    </lineage>
</organism>
<sequence>MERKALAYEGKAKKLYETEDKSVFLVEYLDQATALNGAKKDAVKGKGQMNNQITALIFEKLADKSIPSHFIKKTSKNEQLIKRVEMIPLEIVVRNVAAGSFSKRLAIKEGTLLPFPITEFYYKEDRLDDPFINEDHVAFLQVATKEEVKKIKELALQVNQALQELFVSIDIRLIDFKIEVGRTETGTILLADEISPDTCRLWDIETNEHLDKDVYRRDLGDLIPVYEEVLQRLEEKGA</sequence>
<dbReference type="Proteomes" id="UP000014136">
    <property type="component" value="Unassembled WGS sequence"/>
</dbReference>
<dbReference type="InterPro" id="IPR033934">
    <property type="entry name" value="SAICAR_synt_PurC"/>
</dbReference>
<dbReference type="CDD" id="cd01415">
    <property type="entry name" value="SAICAR_synt_PurC"/>
    <property type="match status" value="1"/>
</dbReference>
<evidence type="ECO:0000313" key="14">
    <source>
        <dbReference type="Proteomes" id="UP000014136"/>
    </source>
</evidence>
<dbReference type="Gene3D" id="3.30.200.20">
    <property type="entry name" value="Phosphorylase Kinase, domain 1"/>
    <property type="match status" value="1"/>
</dbReference>
<dbReference type="STRING" id="41997.RV16_GL002205"/>
<dbReference type="InterPro" id="IPR050089">
    <property type="entry name" value="SAICAR_synthetase"/>
</dbReference>
<evidence type="ECO:0000259" key="12">
    <source>
        <dbReference type="Pfam" id="PF01259"/>
    </source>
</evidence>
<evidence type="ECO:0000256" key="6">
    <source>
        <dbReference type="ARBA" id="ARBA00022741"/>
    </source>
</evidence>
<accession>S0JBI0</accession>
<dbReference type="NCBIfam" id="TIGR00081">
    <property type="entry name" value="purC"/>
    <property type="match status" value="1"/>
</dbReference>
<dbReference type="PANTHER" id="PTHR43599:SF3">
    <property type="entry name" value="SI:DKEY-6E2.2"/>
    <property type="match status" value="1"/>
</dbReference>
<keyword evidence="8 11" id="KW-0067">ATP-binding</keyword>
<dbReference type="OrthoDB" id="9801549at2"/>
<comment type="catalytic activity">
    <reaction evidence="10 11">
        <text>5-amino-1-(5-phospho-D-ribosyl)imidazole-4-carboxylate + L-aspartate + ATP = (2S)-2-[5-amino-1-(5-phospho-beta-D-ribosyl)imidazole-4-carboxamido]succinate + ADP + phosphate + 2 H(+)</text>
        <dbReference type="Rhea" id="RHEA:22628"/>
        <dbReference type="ChEBI" id="CHEBI:15378"/>
        <dbReference type="ChEBI" id="CHEBI:29991"/>
        <dbReference type="ChEBI" id="CHEBI:30616"/>
        <dbReference type="ChEBI" id="CHEBI:43474"/>
        <dbReference type="ChEBI" id="CHEBI:58443"/>
        <dbReference type="ChEBI" id="CHEBI:77657"/>
        <dbReference type="ChEBI" id="CHEBI:456216"/>
        <dbReference type="EC" id="6.3.2.6"/>
    </reaction>
</comment>
<evidence type="ECO:0000313" key="13">
    <source>
        <dbReference type="EMBL" id="EOT29717.1"/>
    </source>
</evidence>
<dbReference type="InterPro" id="IPR018236">
    <property type="entry name" value="SAICAR_synthetase_CS"/>
</dbReference>
<evidence type="ECO:0000256" key="2">
    <source>
        <dbReference type="ARBA" id="ARBA00010190"/>
    </source>
</evidence>
<dbReference type="EMBL" id="AHYT01000003">
    <property type="protein sequence ID" value="EOT29717.1"/>
    <property type="molecule type" value="Genomic_DNA"/>
</dbReference>
<dbReference type="GO" id="GO:0006189">
    <property type="term" value="P:'de novo' IMP biosynthetic process"/>
    <property type="evidence" value="ECO:0007669"/>
    <property type="project" value="UniProtKB-UniRule"/>
</dbReference>
<comment type="similarity">
    <text evidence="2 11">Belongs to the SAICAR synthetase family.</text>
</comment>
<feature type="domain" description="SAICAR synthetase/ADE2 N-terminal" evidence="12">
    <location>
        <begin position="7"/>
        <end position="232"/>
    </location>
</feature>
<protein>
    <recommendedName>
        <fullName evidence="4 11">Phosphoribosylaminoimidazole-succinocarboxamide synthase</fullName>
        <ecNumber evidence="3 11">6.3.2.6</ecNumber>
    </recommendedName>
    <alternativeName>
        <fullName evidence="9 11">SAICAR synthetase</fullName>
    </alternativeName>
</protein>
<comment type="pathway">
    <text evidence="1 11">Purine metabolism; IMP biosynthesis via de novo pathway; 5-amino-1-(5-phospho-D-ribosyl)imidazole-4-carboxamide from 5-amino-1-(5-phospho-D-ribosyl)imidazole-4-carboxylate: step 1/2.</text>
</comment>
<evidence type="ECO:0000256" key="7">
    <source>
        <dbReference type="ARBA" id="ARBA00022755"/>
    </source>
</evidence>
<evidence type="ECO:0000256" key="11">
    <source>
        <dbReference type="HAMAP-Rule" id="MF_00137"/>
    </source>
</evidence>
<evidence type="ECO:0000256" key="3">
    <source>
        <dbReference type="ARBA" id="ARBA00012217"/>
    </source>
</evidence>
<evidence type="ECO:0000256" key="4">
    <source>
        <dbReference type="ARBA" id="ARBA00016460"/>
    </source>
</evidence>
<dbReference type="eggNOG" id="COG0152">
    <property type="taxonomic scope" value="Bacteria"/>
</dbReference>
<name>S0JBI0_9ENTE</name>
<dbReference type="InterPro" id="IPR001636">
    <property type="entry name" value="SAICAR_synth"/>
</dbReference>
<dbReference type="Pfam" id="PF01259">
    <property type="entry name" value="SAICAR_synt"/>
    <property type="match status" value="1"/>
</dbReference>
<reference evidence="13 14" key="1">
    <citation type="submission" date="2013-03" db="EMBL/GenBank/DDBJ databases">
        <title>The Genome Sequence of Enterococcus saccharolyticus ATCC_43076 (Illumina only assembly).</title>
        <authorList>
            <consortium name="The Broad Institute Genomics Platform"/>
            <consortium name="The Broad Institute Genome Sequencing Center for Infectious Disease"/>
            <person name="Earl A."/>
            <person name="Russ C."/>
            <person name="Gilmore M."/>
            <person name="Surin D."/>
            <person name="Walker B."/>
            <person name="Young S."/>
            <person name="Zeng Q."/>
            <person name="Gargeya S."/>
            <person name="Fitzgerald M."/>
            <person name="Haas B."/>
            <person name="Abouelleil A."/>
            <person name="Allen A.W."/>
            <person name="Alvarado L."/>
            <person name="Arachchi H.M."/>
            <person name="Berlin A.M."/>
            <person name="Chapman S.B."/>
            <person name="Gainer-Dewar J."/>
            <person name="Goldberg J."/>
            <person name="Griggs A."/>
            <person name="Gujja S."/>
            <person name="Hansen M."/>
            <person name="Howarth C."/>
            <person name="Imamovic A."/>
            <person name="Ireland A."/>
            <person name="Larimer J."/>
            <person name="McCowan C."/>
            <person name="Murphy C."/>
            <person name="Pearson M."/>
            <person name="Poon T.W."/>
            <person name="Priest M."/>
            <person name="Roberts A."/>
            <person name="Saif S."/>
            <person name="Shea T."/>
            <person name="Sisk P."/>
            <person name="Sykes S."/>
            <person name="Wortman J."/>
            <person name="Nusbaum C."/>
            <person name="Birren B."/>
        </authorList>
    </citation>
    <scope>NUCLEOTIDE SEQUENCE [LARGE SCALE GENOMIC DNA]</scope>
    <source>
        <strain evidence="13 14">ATCC 43076</strain>
    </source>
</reference>
<keyword evidence="6 11" id="KW-0547">Nucleotide-binding</keyword>
<evidence type="ECO:0000256" key="10">
    <source>
        <dbReference type="ARBA" id="ARBA00048475"/>
    </source>
</evidence>
<evidence type="ECO:0000256" key="5">
    <source>
        <dbReference type="ARBA" id="ARBA00022598"/>
    </source>
</evidence>
<gene>
    <name evidence="11" type="primary">purC</name>
    <name evidence="13" type="ORF">OMQ_01030</name>
</gene>
<dbReference type="GO" id="GO:0004639">
    <property type="term" value="F:phosphoribosylaminoimidazolesuccinocarboxamide synthase activity"/>
    <property type="evidence" value="ECO:0007669"/>
    <property type="project" value="UniProtKB-UniRule"/>
</dbReference>
<dbReference type="EC" id="6.3.2.6" evidence="3 11"/>
<dbReference type="GO" id="GO:0005524">
    <property type="term" value="F:ATP binding"/>
    <property type="evidence" value="ECO:0007669"/>
    <property type="project" value="UniProtKB-KW"/>
</dbReference>
<keyword evidence="14" id="KW-1185">Reference proteome</keyword>
<dbReference type="GO" id="GO:0009236">
    <property type="term" value="P:cobalamin biosynthetic process"/>
    <property type="evidence" value="ECO:0007669"/>
    <property type="project" value="InterPro"/>
</dbReference>
<comment type="caution">
    <text evidence="13">The sequence shown here is derived from an EMBL/GenBank/DDBJ whole genome shotgun (WGS) entry which is preliminary data.</text>
</comment>
<dbReference type="AlphaFoldDB" id="S0JBI0"/>
<dbReference type="HAMAP" id="MF_00137">
    <property type="entry name" value="SAICAR_synth"/>
    <property type="match status" value="1"/>
</dbReference>